<name>A0A7U3WAD7_9EURY</name>
<dbReference type="KEGG" id="hlt:I7X12_08205"/>
<dbReference type="AlphaFoldDB" id="A0A7U3WAD7"/>
<dbReference type="GeneID" id="60588468"/>
<evidence type="ECO:0000313" key="2">
    <source>
        <dbReference type="Proteomes" id="UP000595001"/>
    </source>
</evidence>
<sequence length="95" mass="10515">MVDRILKVNAYTTFDLLDGRVEGHGFETEALSVLNVTTDTRDDPDHVELQVEMDNTDLEEVTAHADHVELSAAQARELAAELETYAGRVEAADED</sequence>
<dbReference type="InterPro" id="IPR045940">
    <property type="entry name" value="DUF6360"/>
</dbReference>
<dbReference type="Pfam" id="PF19887">
    <property type="entry name" value="DUF6360"/>
    <property type="match status" value="1"/>
</dbReference>
<dbReference type="EMBL" id="CP065856">
    <property type="protein sequence ID" value="QPV64582.1"/>
    <property type="molecule type" value="Genomic_DNA"/>
</dbReference>
<dbReference type="Proteomes" id="UP000595001">
    <property type="component" value="Chromosome"/>
</dbReference>
<dbReference type="OrthoDB" id="156156at2157"/>
<organism evidence="1 2">
    <name type="scientific">Halosimplex litoreum</name>
    <dbReference type="NCBI Taxonomy" id="1198301"/>
    <lineage>
        <taxon>Archaea</taxon>
        <taxon>Methanobacteriati</taxon>
        <taxon>Methanobacteriota</taxon>
        <taxon>Stenosarchaea group</taxon>
        <taxon>Halobacteria</taxon>
        <taxon>Halobacteriales</taxon>
        <taxon>Haloarculaceae</taxon>
        <taxon>Halosimplex</taxon>
    </lineage>
</organism>
<protein>
    <submittedName>
        <fullName evidence="1">Uncharacterized protein</fullName>
    </submittedName>
</protein>
<proteinExistence type="predicted"/>
<reference evidence="1 2" key="1">
    <citation type="submission" date="2020-12" db="EMBL/GenBank/DDBJ databases">
        <title>Halosimplex halophilum sp. nov. and Halosimplex salinum sp. nov., two new members of the genus Halosimplex.</title>
        <authorList>
            <person name="Cui H.L."/>
        </authorList>
    </citation>
    <scope>NUCLEOTIDE SEQUENCE [LARGE SCALE GENOMIC DNA]</scope>
    <source>
        <strain evidence="1 2">YGH94</strain>
    </source>
</reference>
<evidence type="ECO:0000313" key="1">
    <source>
        <dbReference type="EMBL" id="QPV64582.1"/>
    </source>
</evidence>
<keyword evidence="2" id="KW-1185">Reference proteome</keyword>
<accession>A0A7U3WAD7</accession>
<dbReference type="RefSeq" id="WP_198063350.1">
    <property type="nucleotide sequence ID" value="NZ_CP065856.1"/>
</dbReference>
<gene>
    <name evidence="1" type="ORF">I7X12_08205</name>
</gene>